<gene>
    <name evidence="2" type="ORF">g.12664</name>
</gene>
<feature type="domain" description="CHK kinase-like" evidence="1">
    <location>
        <begin position="125"/>
        <end position="319"/>
    </location>
</feature>
<name>A0A1B6G5H6_9HEMI</name>
<dbReference type="PANTHER" id="PTHR11012">
    <property type="entry name" value="PROTEIN KINASE-LIKE DOMAIN-CONTAINING"/>
    <property type="match status" value="1"/>
</dbReference>
<dbReference type="SMART" id="SM00587">
    <property type="entry name" value="CHK"/>
    <property type="match status" value="1"/>
</dbReference>
<evidence type="ECO:0000313" key="2">
    <source>
        <dbReference type="EMBL" id="JAS57672.1"/>
    </source>
</evidence>
<dbReference type="InterPro" id="IPR011009">
    <property type="entry name" value="Kinase-like_dom_sf"/>
</dbReference>
<reference evidence="2" key="1">
    <citation type="submission" date="2015-11" db="EMBL/GenBank/DDBJ databases">
        <title>De novo transcriptome assembly of four potential Pierce s Disease insect vectors from Arizona vineyards.</title>
        <authorList>
            <person name="Tassone E.E."/>
        </authorList>
    </citation>
    <scope>NUCLEOTIDE SEQUENCE</scope>
</reference>
<dbReference type="SUPFAM" id="SSF56112">
    <property type="entry name" value="Protein kinase-like (PK-like)"/>
    <property type="match status" value="1"/>
</dbReference>
<sequence>MPSIEFFKSKILPQAIASGSFGKNAELVQILEDSTKGQDQFASSVLFVEIEVRVGASKQKFSIICKFQCENAQMRERFRTDFQFWNEVLVYQEIMPMFPTNVLNILPEFYFGVSTLMEAPENDVVILENLIPSGYRLTKERAFLDYDHCALALRKLAEFHAASLLLKSKCQLKFANKINELKETRWYIKAKEEHNRYFGENAKRGIIPLVKSGKHPEILNYFMEKLSNVFGIMTDIFQVNEMSVLCHGDFCRNNMVFKYEEDHPVDVKFFDLATARYGSPIIDISFFLFLNMSLELRREHFKDELFKVYSDTLQQVAGTLAPSLQDLWKEFQQKAIYGYILASFFLPIMLDDNPIKLDAVMNESEDERIKKSVTRGGEKVTKVLSELVIDLVNWGCLTCDNLECQE</sequence>
<organism evidence="2">
    <name type="scientific">Cuerna arida</name>
    <dbReference type="NCBI Taxonomy" id="1464854"/>
    <lineage>
        <taxon>Eukaryota</taxon>
        <taxon>Metazoa</taxon>
        <taxon>Ecdysozoa</taxon>
        <taxon>Arthropoda</taxon>
        <taxon>Hexapoda</taxon>
        <taxon>Insecta</taxon>
        <taxon>Pterygota</taxon>
        <taxon>Neoptera</taxon>
        <taxon>Paraneoptera</taxon>
        <taxon>Hemiptera</taxon>
        <taxon>Auchenorrhyncha</taxon>
        <taxon>Membracoidea</taxon>
        <taxon>Cicadellidae</taxon>
        <taxon>Cicadellinae</taxon>
        <taxon>Proconiini</taxon>
        <taxon>Cuerna</taxon>
    </lineage>
</organism>
<evidence type="ECO:0000259" key="1">
    <source>
        <dbReference type="SMART" id="SM00587"/>
    </source>
</evidence>
<dbReference type="EMBL" id="GECZ01012097">
    <property type="protein sequence ID" value="JAS57672.1"/>
    <property type="molecule type" value="Transcribed_RNA"/>
</dbReference>
<dbReference type="Gene3D" id="3.90.1200.10">
    <property type="match status" value="1"/>
</dbReference>
<dbReference type="InterPro" id="IPR015897">
    <property type="entry name" value="CHK_kinase-like"/>
</dbReference>
<proteinExistence type="predicted"/>
<dbReference type="InterPro" id="IPR004119">
    <property type="entry name" value="EcKL"/>
</dbReference>
<dbReference type="PANTHER" id="PTHR11012:SF8">
    <property type="entry name" value="JUVENILE HORMONE-INDUCIBLE PROTEIN 26"/>
    <property type="match status" value="1"/>
</dbReference>
<accession>A0A1B6G5H6</accession>
<protein>
    <recommendedName>
        <fullName evidence="1">CHK kinase-like domain-containing protein</fullName>
    </recommendedName>
</protein>
<dbReference type="AlphaFoldDB" id="A0A1B6G5H6"/>
<dbReference type="Pfam" id="PF02958">
    <property type="entry name" value="EcKL"/>
    <property type="match status" value="1"/>
</dbReference>